<organism evidence="10 11">
    <name type="scientific">Rhodococcus coprophilus</name>
    <dbReference type="NCBI Taxonomy" id="38310"/>
    <lineage>
        <taxon>Bacteria</taxon>
        <taxon>Bacillati</taxon>
        <taxon>Actinomycetota</taxon>
        <taxon>Actinomycetes</taxon>
        <taxon>Mycobacteriales</taxon>
        <taxon>Nocardiaceae</taxon>
        <taxon>Rhodococcus</taxon>
    </lineage>
</organism>
<dbReference type="SMART" id="SM00044">
    <property type="entry name" value="CYCc"/>
    <property type="match status" value="1"/>
</dbReference>
<feature type="transmembrane region" description="Helical" evidence="7">
    <location>
        <begin position="210"/>
        <end position="234"/>
    </location>
</feature>
<name>A0A2X4TTA6_9NOCA</name>
<evidence type="ECO:0000256" key="6">
    <source>
        <dbReference type="ARBA" id="ARBA00023136"/>
    </source>
</evidence>
<dbReference type="PANTHER" id="PTHR43081">
    <property type="entry name" value="ADENYLATE CYCLASE, TERMINAL-DIFFERENTIATION SPECIFIC-RELATED"/>
    <property type="match status" value="1"/>
</dbReference>
<dbReference type="CDD" id="cd06225">
    <property type="entry name" value="HAMP"/>
    <property type="match status" value="1"/>
</dbReference>
<evidence type="ECO:0000259" key="8">
    <source>
        <dbReference type="PROSITE" id="PS50125"/>
    </source>
</evidence>
<evidence type="ECO:0000256" key="3">
    <source>
        <dbReference type="ARBA" id="ARBA00022475"/>
    </source>
</evidence>
<feature type="transmembrane region" description="Helical" evidence="7">
    <location>
        <begin position="79"/>
        <end position="100"/>
    </location>
</feature>
<dbReference type="GO" id="GO:0006171">
    <property type="term" value="P:cAMP biosynthetic process"/>
    <property type="evidence" value="ECO:0007669"/>
    <property type="project" value="TreeGrafter"/>
</dbReference>
<proteinExistence type="inferred from homology"/>
<evidence type="ECO:0000256" key="5">
    <source>
        <dbReference type="ARBA" id="ARBA00022989"/>
    </source>
</evidence>
<dbReference type="InterPro" id="IPR050697">
    <property type="entry name" value="Adenylyl/Guanylyl_Cyclase_3/4"/>
</dbReference>
<dbReference type="GO" id="GO:0035556">
    <property type="term" value="P:intracellular signal transduction"/>
    <property type="evidence" value="ECO:0007669"/>
    <property type="project" value="InterPro"/>
</dbReference>
<dbReference type="Proteomes" id="UP000249091">
    <property type="component" value="Chromosome 1"/>
</dbReference>
<keyword evidence="3" id="KW-1003">Cell membrane</keyword>
<dbReference type="InterPro" id="IPR029787">
    <property type="entry name" value="Nucleotide_cyclase"/>
</dbReference>
<protein>
    <submittedName>
        <fullName evidence="10">Adenylate cyclase</fullName>
        <ecNumber evidence="10">4.6.1.1</ecNumber>
    </submittedName>
</protein>
<dbReference type="STRING" id="1219011.GCA_001895045_00872"/>
<dbReference type="PROSITE" id="PS50125">
    <property type="entry name" value="GUANYLATE_CYCLASE_2"/>
    <property type="match status" value="1"/>
</dbReference>
<comment type="subcellular location">
    <subcellularLocation>
        <location evidence="1">Cell membrane</location>
        <topology evidence="1">Multi-pass membrane protein</topology>
    </subcellularLocation>
</comment>
<keyword evidence="6 7" id="KW-0472">Membrane</keyword>
<feature type="transmembrane region" description="Helical" evidence="7">
    <location>
        <begin position="137"/>
        <end position="154"/>
    </location>
</feature>
<dbReference type="PROSITE" id="PS50885">
    <property type="entry name" value="HAMP"/>
    <property type="match status" value="1"/>
</dbReference>
<dbReference type="EC" id="4.6.1.1" evidence="10"/>
<evidence type="ECO:0000256" key="4">
    <source>
        <dbReference type="ARBA" id="ARBA00022692"/>
    </source>
</evidence>
<dbReference type="CDD" id="cd07302">
    <property type="entry name" value="CHD"/>
    <property type="match status" value="1"/>
</dbReference>
<feature type="domain" description="Guanylate cyclase" evidence="8">
    <location>
        <begin position="350"/>
        <end position="474"/>
    </location>
</feature>
<evidence type="ECO:0000259" key="9">
    <source>
        <dbReference type="PROSITE" id="PS50885"/>
    </source>
</evidence>
<evidence type="ECO:0000256" key="2">
    <source>
        <dbReference type="ARBA" id="ARBA00005381"/>
    </source>
</evidence>
<feature type="transmembrane region" description="Helical" evidence="7">
    <location>
        <begin position="240"/>
        <end position="263"/>
    </location>
</feature>
<dbReference type="SMART" id="SM00304">
    <property type="entry name" value="HAMP"/>
    <property type="match status" value="1"/>
</dbReference>
<feature type="transmembrane region" description="Helical" evidence="7">
    <location>
        <begin position="160"/>
        <end position="181"/>
    </location>
</feature>
<dbReference type="AlphaFoldDB" id="A0A2X4TTA6"/>
<evidence type="ECO:0000313" key="11">
    <source>
        <dbReference type="Proteomes" id="UP000249091"/>
    </source>
</evidence>
<dbReference type="GO" id="GO:0004016">
    <property type="term" value="F:adenylate cyclase activity"/>
    <property type="evidence" value="ECO:0007669"/>
    <property type="project" value="UniProtKB-EC"/>
</dbReference>
<dbReference type="InterPro" id="IPR001054">
    <property type="entry name" value="A/G_cyclase"/>
</dbReference>
<reference evidence="10 11" key="1">
    <citation type="submission" date="2018-06" db="EMBL/GenBank/DDBJ databases">
        <authorList>
            <consortium name="Pathogen Informatics"/>
            <person name="Doyle S."/>
        </authorList>
    </citation>
    <scope>NUCLEOTIDE SEQUENCE [LARGE SCALE GENOMIC DNA]</scope>
    <source>
        <strain evidence="10 11">NCTC10994</strain>
    </source>
</reference>
<evidence type="ECO:0000256" key="1">
    <source>
        <dbReference type="ARBA" id="ARBA00004651"/>
    </source>
</evidence>
<feature type="transmembrane region" description="Helical" evidence="7">
    <location>
        <begin position="43"/>
        <end position="67"/>
    </location>
</feature>
<keyword evidence="10" id="KW-0456">Lyase</keyword>
<dbReference type="Pfam" id="PF00672">
    <property type="entry name" value="HAMP"/>
    <property type="match status" value="1"/>
</dbReference>
<dbReference type="GO" id="GO:0005886">
    <property type="term" value="C:plasma membrane"/>
    <property type="evidence" value="ECO:0007669"/>
    <property type="project" value="UniProtKB-SubCell"/>
</dbReference>
<dbReference type="Gene3D" id="3.30.70.1230">
    <property type="entry name" value="Nucleotide cyclase"/>
    <property type="match status" value="1"/>
</dbReference>
<keyword evidence="5 7" id="KW-1133">Transmembrane helix</keyword>
<comment type="similarity">
    <text evidence="2">Belongs to the adenylyl cyclase class-3 family.</text>
</comment>
<feature type="domain" description="HAMP" evidence="9">
    <location>
        <begin position="266"/>
        <end position="318"/>
    </location>
</feature>
<evidence type="ECO:0000313" key="10">
    <source>
        <dbReference type="EMBL" id="SQI29629.1"/>
    </source>
</evidence>
<dbReference type="SUPFAM" id="SSF55073">
    <property type="entry name" value="Nucleotide cyclase"/>
    <property type="match status" value="1"/>
</dbReference>
<gene>
    <name evidence="10" type="primary">cyaB_1</name>
    <name evidence="10" type="ORF">NCTC10994_01154</name>
</gene>
<dbReference type="Gene3D" id="6.10.340.10">
    <property type="match status" value="1"/>
</dbReference>
<sequence length="524" mass="56264">MDLLDYSRTTMSARSNRTAPLGSAILGEPAEPVRRQRIRIQSLLTLSLVATHLVGAALVAALINVVIPGPSVLTSDFLVVTAILAPVYVGVAIVLGSVMFTRGALRRLRWALEDRPPTAAEQRIALQMPWRITLEQGGLWFLGLILFTTCFGLVDPETIPKVALTITLAGFTVCGFAYMFTEFALRPISARALEAGTPPRRRFAGTTGRVMLSWALGSAVPVVGLILVAVFAFIRPVTTTRLAITILVLCTIALFTGSLLMYLTVRSTIAPIESVRFGMRRIEDGSFDAAVVVYDGTELGQLQTGFNRMAEGLRERERMRDVFGRHVGRDVAAAALNRAETLGGEEREVAVLFIDIIGSTGIAASRPPTEVVELLNRFFAVVVHEIHVAGGFVNKFEGDAALAIFGAPVAVDDAPGRALAAARRMAQRLETEVPECRAGIGITAGIAVAGNIGAEERFEYTVIGDPVNEAARLSEFAKTVPGHVVASRRALDAASGEERARWTLGEEVVLRGRLESTHLAVPAC</sequence>
<evidence type="ECO:0000256" key="7">
    <source>
        <dbReference type="SAM" id="Phobius"/>
    </source>
</evidence>
<keyword evidence="11" id="KW-1185">Reference proteome</keyword>
<dbReference type="PANTHER" id="PTHR43081:SF17">
    <property type="entry name" value="BLL5647 PROTEIN"/>
    <property type="match status" value="1"/>
</dbReference>
<dbReference type="KEGG" id="rcr:NCTC10994_01154"/>
<dbReference type="Pfam" id="PF00211">
    <property type="entry name" value="Guanylate_cyc"/>
    <property type="match status" value="1"/>
</dbReference>
<dbReference type="SUPFAM" id="SSF158472">
    <property type="entry name" value="HAMP domain-like"/>
    <property type="match status" value="1"/>
</dbReference>
<accession>A0A2X4TTA6</accession>
<dbReference type="EMBL" id="LS483468">
    <property type="protein sequence ID" value="SQI29629.1"/>
    <property type="molecule type" value="Genomic_DNA"/>
</dbReference>
<dbReference type="InterPro" id="IPR003660">
    <property type="entry name" value="HAMP_dom"/>
</dbReference>
<keyword evidence="4 7" id="KW-0812">Transmembrane</keyword>